<protein>
    <recommendedName>
        <fullName evidence="5">3-phospho-D-glycerate guanylyltransferase</fullName>
        <shortName evidence="5">3PG guanylyltransferase</shortName>
        <ecNumber evidence="5">2.7.7.106</ecNumber>
    </recommendedName>
</protein>
<keyword evidence="2 5" id="KW-0548">Nucleotidyltransferase</keyword>
<evidence type="ECO:0000256" key="2">
    <source>
        <dbReference type="ARBA" id="ARBA00022695"/>
    </source>
</evidence>
<accession>A0A7W7B0T5</accession>
<gene>
    <name evidence="5" type="primary">fbiD</name>
    <name evidence="6" type="ORF">GGQ98_001562</name>
</gene>
<dbReference type="EMBL" id="JACHNZ010000015">
    <property type="protein sequence ID" value="MBB4631945.1"/>
    <property type="molecule type" value="Genomic_DNA"/>
</dbReference>
<dbReference type="InterPro" id="IPR029044">
    <property type="entry name" value="Nucleotide-diphossugar_trans"/>
</dbReference>
<dbReference type="NCBIfam" id="TIGR03552">
    <property type="entry name" value="F420_cofC"/>
    <property type="match status" value="1"/>
</dbReference>
<keyword evidence="4 5" id="KW-0342">GTP-binding</keyword>
<evidence type="ECO:0000313" key="6">
    <source>
        <dbReference type="EMBL" id="MBB4631945.1"/>
    </source>
</evidence>
<dbReference type="PANTHER" id="PTHR40392">
    <property type="entry name" value="2-PHOSPHO-L-LACTATE GUANYLYLTRANSFERASE"/>
    <property type="match status" value="1"/>
</dbReference>
<evidence type="ECO:0000256" key="1">
    <source>
        <dbReference type="ARBA" id="ARBA00022679"/>
    </source>
</evidence>
<comment type="caution">
    <text evidence="6">The sequence shown here is derived from an EMBL/GenBank/DDBJ whole genome shotgun (WGS) entry which is preliminary data.</text>
</comment>
<comment type="similarity">
    <text evidence="5">Belongs to the CofC family.</text>
</comment>
<keyword evidence="1 5" id="KW-0808">Transferase</keyword>
<name>A0A7W7B0T5_9SPHN</name>
<keyword evidence="7" id="KW-1185">Reference proteome</keyword>
<keyword evidence="3 5" id="KW-0547">Nucleotide-binding</keyword>
<organism evidence="6 7">
    <name type="scientific">Sphingosinicella soli</name>
    <dbReference type="NCBI Taxonomy" id="333708"/>
    <lineage>
        <taxon>Bacteria</taxon>
        <taxon>Pseudomonadati</taxon>
        <taxon>Pseudomonadota</taxon>
        <taxon>Alphaproteobacteria</taxon>
        <taxon>Sphingomonadales</taxon>
        <taxon>Sphingosinicellaceae</taxon>
        <taxon>Sphingosinicella</taxon>
    </lineage>
</organism>
<dbReference type="GO" id="GO:0052645">
    <property type="term" value="P:F420-0 metabolic process"/>
    <property type="evidence" value="ECO:0007669"/>
    <property type="project" value="UniProtKB-UniRule"/>
</dbReference>
<comment type="function">
    <text evidence="5">Guanylyltransferase that catalyzes the activation of (2R)-3-phosphoglycerate (3PG) as 3-[(R)-glyceryl]-diphospho-5'-guanosine, via the condensation of 3PG with GTP. It is involved in the biosynthesis of a derivative of the hydride carrier cofactor coenzyme F420, 3PG-F420.</text>
</comment>
<dbReference type="GO" id="GO:0043814">
    <property type="term" value="F:phospholactate guanylyltransferase activity"/>
    <property type="evidence" value="ECO:0007669"/>
    <property type="project" value="InterPro"/>
</dbReference>
<dbReference type="Proteomes" id="UP000566324">
    <property type="component" value="Unassembled WGS sequence"/>
</dbReference>
<evidence type="ECO:0000256" key="3">
    <source>
        <dbReference type="ARBA" id="ARBA00022741"/>
    </source>
</evidence>
<dbReference type="Gene3D" id="3.90.550.10">
    <property type="entry name" value="Spore Coat Polysaccharide Biosynthesis Protein SpsA, Chain A"/>
    <property type="match status" value="1"/>
</dbReference>
<dbReference type="InterPro" id="IPR002835">
    <property type="entry name" value="CofC"/>
</dbReference>
<proteinExistence type="inferred from homology"/>
<comment type="pathway">
    <text evidence="5">Cofactor biosynthesis; coenzyme F420 biosynthesis.</text>
</comment>
<dbReference type="RefSeq" id="WP_184067568.1">
    <property type="nucleotide sequence ID" value="NZ_JACHNZ010000015.1"/>
</dbReference>
<dbReference type="GO" id="GO:0005525">
    <property type="term" value="F:GTP binding"/>
    <property type="evidence" value="ECO:0007669"/>
    <property type="project" value="UniProtKB-KW"/>
</dbReference>
<evidence type="ECO:0000256" key="4">
    <source>
        <dbReference type="ARBA" id="ARBA00023134"/>
    </source>
</evidence>
<dbReference type="SUPFAM" id="SSF53448">
    <property type="entry name" value="Nucleotide-diphospho-sugar transferases"/>
    <property type="match status" value="1"/>
</dbReference>
<dbReference type="Pfam" id="PF01983">
    <property type="entry name" value="CofC"/>
    <property type="match status" value="1"/>
</dbReference>
<evidence type="ECO:0000256" key="5">
    <source>
        <dbReference type="HAMAP-Rule" id="MF_02114"/>
    </source>
</evidence>
<evidence type="ECO:0000313" key="7">
    <source>
        <dbReference type="Proteomes" id="UP000566324"/>
    </source>
</evidence>
<sequence>MTVSIVIPVRPFAEGKTRLSPAMSPEQRAQFGESMFRHVFACAQAVGDTYVVTRCPAILALSARTIAETAYGLNPALEQAAAELDREKPILTISADLPLLAADDLRAMLALLDDVDVVAAPDRTHTGTNALLFRQPRLMPYVFGGASLEKHRSAALARGLHFTTCCREGLATDMDRPADLRFLRKAGAPWSRNRKGSTL</sequence>
<dbReference type="EC" id="2.7.7.106" evidence="5"/>
<dbReference type="UniPathway" id="UPA00071"/>
<dbReference type="PANTHER" id="PTHR40392:SF1">
    <property type="entry name" value="2-PHOSPHO-L-LACTATE GUANYLYLTRANSFERASE"/>
    <property type="match status" value="1"/>
</dbReference>
<dbReference type="HAMAP" id="MF_02114">
    <property type="entry name" value="CofC"/>
    <property type="match status" value="1"/>
</dbReference>
<dbReference type="AlphaFoldDB" id="A0A7W7B0T5"/>
<comment type="catalytic activity">
    <reaction evidence="5">
        <text>(2R)-3-phosphoglycerate + GTP + H(+) = 3-[(R)-glyceryl]-diphospho-5'-guanosine + diphosphate</text>
        <dbReference type="Rhea" id="RHEA:63440"/>
        <dbReference type="ChEBI" id="CHEBI:15378"/>
        <dbReference type="ChEBI" id="CHEBI:33019"/>
        <dbReference type="ChEBI" id="CHEBI:37565"/>
        <dbReference type="ChEBI" id="CHEBI:58272"/>
        <dbReference type="ChEBI" id="CHEBI:147306"/>
        <dbReference type="EC" id="2.7.7.106"/>
    </reaction>
</comment>
<reference evidence="6 7" key="1">
    <citation type="submission" date="2020-08" db="EMBL/GenBank/DDBJ databases">
        <title>Genomic Encyclopedia of Type Strains, Phase IV (KMG-IV): sequencing the most valuable type-strain genomes for metagenomic binning, comparative biology and taxonomic classification.</title>
        <authorList>
            <person name="Goeker M."/>
        </authorList>
    </citation>
    <scope>NUCLEOTIDE SEQUENCE [LARGE SCALE GENOMIC DNA]</scope>
    <source>
        <strain evidence="6 7">DSM 17328</strain>
    </source>
</reference>